<keyword evidence="3" id="KW-1185">Reference proteome</keyword>
<name>A0A919LBF7_9ACTN</name>
<evidence type="ECO:0000313" key="2">
    <source>
        <dbReference type="EMBL" id="GHI84125.1"/>
    </source>
</evidence>
<organism evidence="2 3">
    <name type="scientific">Streptomyces xanthophaeus</name>
    <dbReference type="NCBI Taxonomy" id="67385"/>
    <lineage>
        <taxon>Bacteria</taxon>
        <taxon>Bacillati</taxon>
        <taxon>Actinomycetota</taxon>
        <taxon>Actinomycetes</taxon>
        <taxon>Kitasatosporales</taxon>
        <taxon>Streptomycetaceae</taxon>
        <taxon>Streptomyces</taxon>
    </lineage>
</organism>
<dbReference type="NCBIfam" id="NF041721">
    <property type="entry name" value="phane_AmcA_1"/>
    <property type="match status" value="1"/>
</dbReference>
<comment type="caution">
    <text evidence="2">The sequence shown here is derived from an EMBL/GenBank/DDBJ whole genome shotgun (WGS) entry which is preliminary data.</text>
</comment>
<evidence type="ECO:0000256" key="1">
    <source>
        <dbReference type="SAM" id="MobiDB-lite"/>
    </source>
</evidence>
<proteinExistence type="predicted"/>
<dbReference type="EMBL" id="BNEE01000004">
    <property type="protein sequence ID" value="GHI84125.1"/>
    <property type="molecule type" value="Genomic_DNA"/>
</dbReference>
<protein>
    <submittedName>
        <fullName evidence="2">Uncharacterized protein</fullName>
    </submittedName>
</protein>
<accession>A0A919LBF7</accession>
<feature type="region of interest" description="Disordered" evidence="1">
    <location>
        <begin position="53"/>
        <end position="79"/>
    </location>
</feature>
<sequence>MSANTHTDATSLVMDSAEGFRSLLEAAGSTSVARWDNDWSNHEFDNQITAAATFDNRPTWDNPQPTFDNRPTWDNWKNK</sequence>
<dbReference type="Proteomes" id="UP000600026">
    <property type="component" value="Unassembled WGS sequence"/>
</dbReference>
<dbReference type="OrthoDB" id="4252545at2"/>
<feature type="compositionally biased region" description="Polar residues" evidence="1">
    <location>
        <begin position="59"/>
        <end position="69"/>
    </location>
</feature>
<dbReference type="AlphaFoldDB" id="A0A919LBF7"/>
<dbReference type="RefSeq" id="WP_031142168.1">
    <property type="nucleotide sequence ID" value="NZ_BNEE01000004.1"/>
</dbReference>
<gene>
    <name evidence="2" type="ORF">Sxan_14890</name>
</gene>
<evidence type="ECO:0000313" key="3">
    <source>
        <dbReference type="Proteomes" id="UP000600026"/>
    </source>
</evidence>
<reference evidence="2" key="1">
    <citation type="submission" date="2020-09" db="EMBL/GenBank/DDBJ databases">
        <title>Whole genome shotgun sequence of Streptomyces xanthophaeus NBRC 12829.</title>
        <authorList>
            <person name="Komaki H."/>
            <person name="Tamura T."/>
        </authorList>
    </citation>
    <scope>NUCLEOTIDE SEQUENCE</scope>
    <source>
        <strain evidence="2">NBRC 12829</strain>
    </source>
</reference>